<comment type="caution">
    <text evidence="11">The sequence shown here is derived from an EMBL/GenBank/DDBJ whole genome shotgun (WGS) entry which is preliminary data.</text>
</comment>
<evidence type="ECO:0000256" key="8">
    <source>
        <dbReference type="ARBA" id="ARBA00023306"/>
    </source>
</evidence>
<feature type="non-terminal residue" evidence="11">
    <location>
        <position position="1"/>
    </location>
</feature>
<name>A0A8T9B3A8_9HELO</name>
<evidence type="ECO:0000256" key="3">
    <source>
        <dbReference type="ARBA" id="ARBA00022454"/>
    </source>
</evidence>
<keyword evidence="9" id="KW-0137">Centromere</keyword>
<evidence type="ECO:0000313" key="11">
    <source>
        <dbReference type="EMBL" id="TVY13059.1"/>
    </source>
</evidence>
<evidence type="ECO:0000256" key="1">
    <source>
        <dbReference type="ARBA" id="ARBA00004123"/>
    </source>
</evidence>
<keyword evidence="5" id="KW-0498">Mitosis</keyword>
<accession>A0A8T9B3A8</accession>
<keyword evidence="4" id="KW-0132">Cell division</keyword>
<proteinExistence type="predicted"/>
<keyword evidence="6" id="KW-0995">Kinetochore</keyword>
<evidence type="ECO:0000256" key="10">
    <source>
        <dbReference type="SAM" id="Coils"/>
    </source>
</evidence>
<evidence type="ECO:0000313" key="12">
    <source>
        <dbReference type="Proteomes" id="UP000469559"/>
    </source>
</evidence>
<keyword evidence="7" id="KW-0539">Nucleus</keyword>
<dbReference type="InterPro" id="IPR007128">
    <property type="entry name" value="PMF1/Nnf1"/>
</dbReference>
<keyword evidence="12" id="KW-1185">Reference proteome</keyword>
<evidence type="ECO:0000256" key="6">
    <source>
        <dbReference type="ARBA" id="ARBA00022838"/>
    </source>
</evidence>
<dbReference type="GO" id="GO:0000444">
    <property type="term" value="C:MIS12/MIND type complex"/>
    <property type="evidence" value="ECO:0007669"/>
    <property type="project" value="InterPro"/>
</dbReference>
<protein>
    <submittedName>
        <fullName evidence="11">Uncharacterized protein</fullName>
    </submittedName>
</protein>
<dbReference type="EMBL" id="QGMF01001134">
    <property type="protein sequence ID" value="TVY13059.1"/>
    <property type="molecule type" value="Genomic_DNA"/>
</dbReference>
<keyword evidence="3" id="KW-0158">Chromosome</keyword>
<dbReference type="GO" id="GO:0005634">
    <property type="term" value="C:nucleus"/>
    <property type="evidence" value="ECO:0007669"/>
    <property type="project" value="UniProtKB-SubCell"/>
</dbReference>
<sequence>AVALHTLSPNTLVQGHVYAVLNSQQSQLNAKLQTAQSQNASLRERMEEQRREIEGLVGGLEVVVRDLEGAARLVGEEGEGLGVQSREVEGAIGDVRMGGH</sequence>
<keyword evidence="8" id="KW-0131">Cell cycle</keyword>
<evidence type="ECO:0000256" key="5">
    <source>
        <dbReference type="ARBA" id="ARBA00022776"/>
    </source>
</evidence>
<evidence type="ECO:0000256" key="4">
    <source>
        <dbReference type="ARBA" id="ARBA00022618"/>
    </source>
</evidence>
<gene>
    <name evidence="11" type="ORF">LARI1_G009592</name>
</gene>
<evidence type="ECO:0000256" key="7">
    <source>
        <dbReference type="ARBA" id="ARBA00023242"/>
    </source>
</evidence>
<organism evidence="11 12">
    <name type="scientific">Lachnellula arida</name>
    <dbReference type="NCBI Taxonomy" id="1316785"/>
    <lineage>
        <taxon>Eukaryota</taxon>
        <taxon>Fungi</taxon>
        <taxon>Dikarya</taxon>
        <taxon>Ascomycota</taxon>
        <taxon>Pezizomycotina</taxon>
        <taxon>Leotiomycetes</taxon>
        <taxon>Helotiales</taxon>
        <taxon>Lachnaceae</taxon>
        <taxon>Lachnellula</taxon>
    </lineage>
</organism>
<comment type="subcellular location">
    <subcellularLocation>
        <location evidence="2">Chromosome</location>
        <location evidence="2">Centromere</location>
        <location evidence="2">Kinetochore</location>
    </subcellularLocation>
    <subcellularLocation>
        <location evidence="1">Nucleus</location>
    </subcellularLocation>
</comment>
<dbReference type="Proteomes" id="UP000469559">
    <property type="component" value="Unassembled WGS sequence"/>
</dbReference>
<evidence type="ECO:0000256" key="2">
    <source>
        <dbReference type="ARBA" id="ARBA00004629"/>
    </source>
</evidence>
<dbReference type="GO" id="GO:0051301">
    <property type="term" value="P:cell division"/>
    <property type="evidence" value="ECO:0007669"/>
    <property type="project" value="UniProtKB-KW"/>
</dbReference>
<dbReference type="OrthoDB" id="18453at2759"/>
<keyword evidence="10" id="KW-0175">Coiled coil</keyword>
<evidence type="ECO:0000256" key="9">
    <source>
        <dbReference type="ARBA" id="ARBA00023328"/>
    </source>
</evidence>
<dbReference type="Pfam" id="PF03980">
    <property type="entry name" value="Nnf1"/>
    <property type="match status" value="1"/>
</dbReference>
<dbReference type="AlphaFoldDB" id="A0A8T9B3A8"/>
<reference evidence="11 12" key="1">
    <citation type="submission" date="2018-05" db="EMBL/GenBank/DDBJ databases">
        <title>Whole genome sequencing for identification of molecular markers to develop diagnostic detection tools for the regulated plant pathogen Lachnellula willkommii.</title>
        <authorList>
            <person name="Giroux E."/>
            <person name="Bilodeau G."/>
        </authorList>
    </citation>
    <scope>NUCLEOTIDE SEQUENCE [LARGE SCALE GENOMIC DNA]</scope>
    <source>
        <strain evidence="11 12">CBS 203.66</strain>
    </source>
</reference>
<feature type="coiled-coil region" evidence="10">
    <location>
        <begin position="18"/>
        <end position="52"/>
    </location>
</feature>